<accession>A0A699XLL1</accession>
<dbReference type="AlphaFoldDB" id="A0A699XLL1"/>
<name>A0A699XLL1_TANCI</name>
<organism evidence="1">
    <name type="scientific">Tanacetum cinerariifolium</name>
    <name type="common">Dalmatian daisy</name>
    <name type="synonym">Chrysanthemum cinerariifolium</name>
    <dbReference type="NCBI Taxonomy" id="118510"/>
    <lineage>
        <taxon>Eukaryota</taxon>
        <taxon>Viridiplantae</taxon>
        <taxon>Streptophyta</taxon>
        <taxon>Embryophyta</taxon>
        <taxon>Tracheophyta</taxon>
        <taxon>Spermatophyta</taxon>
        <taxon>Magnoliopsida</taxon>
        <taxon>eudicotyledons</taxon>
        <taxon>Gunneridae</taxon>
        <taxon>Pentapetalae</taxon>
        <taxon>asterids</taxon>
        <taxon>campanulids</taxon>
        <taxon>Asterales</taxon>
        <taxon>Asteraceae</taxon>
        <taxon>Asteroideae</taxon>
        <taxon>Anthemideae</taxon>
        <taxon>Anthemidinae</taxon>
        <taxon>Tanacetum</taxon>
    </lineage>
</organism>
<evidence type="ECO:0000313" key="1">
    <source>
        <dbReference type="EMBL" id="GFD60567.1"/>
    </source>
</evidence>
<comment type="caution">
    <text evidence="1">The sequence shown here is derived from an EMBL/GenBank/DDBJ whole genome shotgun (WGS) entry which is preliminary data.</text>
</comment>
<reference evidence="1" key="1">
    <citation type="journal article" date="2019" name="Sci. Rep.">
        <title>Draft genome of Tanacetum cinerariifolium, the natural source of mosquito coil.</title>
        <authorList>
            <person name="Yamashiro T."/>
            <person name="Shiraishi A."/>
            <person name="Satake H."/>
            <person name="Nakayama K."/>
        </authorList>
    </citation>
    <scope>NUCLEOTIDE SEQUENCE</scope>
</reference>
<sequence length="48" mass="5100">GRLRRGRGRFSFGRRLVAPRGCGAGCAARFGALRLAPIPRANQRGGCC</sequence>
<protein>
    <submittedName>
        <fullName evidence="1">Uncharacterized protein</fullName>
    </submittedName>
</protein>
<proteinExistence type="predicted"/>
<feature type="non-terminal residue" evidence="1">
    <location>
        <position position="1"/>
    </location>
</feature>
<dbReference type="EMBL" id="BKCJ011879528">
    <property type="protein sequence ID" value="GFD60567.1"/>
    <property type="molecule type" value="Genomic_DNA"/>
</dbReference>
<gene>
    <name evidence="1" type="ORF">Tci_932536</name>
</gene>